<protein>
    <submittedName>
        <fullName evidence="1">Uncharacterized protein</fullName>
    </submittedName>
</protein>
<evidence type="ECO:0000313" key="2">
    <source>
        <dbReference type="Proteomes" id="UP001169719"/>
    </source>
</evidence>
<name>A0ABT7XYD3_9VIBR</name>
<reference evidence="1" key="1">
    <citation type="submission" date="2024-05" db="EMBL/GenBank/DDBJ databases">
        <title>Genome Sequences of Four Agar- Degrading Marine Bacteria.</title>
        <authorList>
            <person name="Phillips E.K."/>
            <person name="Shaffer J.C."/>
            <person name="Henson M.W."/>
            <person name="Temperton B."/>
            <person name="Thrash C.J."/>
            <person name="Martin M.O."/>
        </authorList>
    </citation>
    <scope>NUCLEOTIDE SEQUENCE</scope>
    <source>
        <strain evidence="1">EKP203</strain>
    </source>
</reference>
<proteinExistence type="predicted"/>
<keyword evidence="2" id="KW-1185">Reference proteome</keyword>
<dbReference type="Proteomes" id="UP001169719">
    <property type="component" value="Unassembled WGS sequence"/>
</dbReference>
<evidence type="ECO:0000313" key="1">
    <source>
        <dbReference type="EMBL" id="MDN2480787.1"/>
    </source>
</evidence>
<sequence>MLFNFNTLVKMTYALTTVGDKAVNELLLGIRVIPKRYKDEKEIYFRTHFGVSDVAIMMLADLSLDQSLSSGSKLSITKAIDFITLNNNRHINRIAEQYCQTKMQEGKP</sequence>
<comment type="caution">
    <text evidence="1">The sequence shown here is derived from an EMBL/GenBank/DDBJ whole genome shotgun (WGS) entry which is preliminary data.</text>
</comment>
<accession>A0ABT7XYD3</accession>
<dbReference type="EMBL" id="JAUEOZ010000001">
    <property type="protein sequence ID" value="MDN2480787.1"/>
    <property type="molecule type" value="Genomic_DNA"/>
</dbReference>
<organism evidence="1 2">
    <name type="scientific">Vibrio agarivorans</name>
    <dbReference type="NCBI Taxonomy" id="153622"/>
    <lineage>
        <taxon>Bacteria</taxon>
        <taxon>Pseudomonadati</taxon>
        <taxon>Pseudomonadota</taxon>
        <taxon>Gammaproteobacteria</taxon>
        <taxon>Vibrionales</taxon>
        <taxon>Vibrionaceae</taxon>
        <taxon>Vibrio</taxon>
    </lineage>
</organism>
<dbReference type="RefSeq" id="WP_289960956.1">
    <property type="nucleotide sequence ID" value="NZ_JAUEOZ010000001.1"/>
</dbReference>
<gene>
    <name evidence="1" type="ORF">QWJ08_05225</name>
</gene>